<keyword evidence="5" id="KW-0862">Zinc</keyword>
<evidence type="ECO:0000256" key="2">
    <source>
        <dbReference type="ARBA" id="ARBA00022670"/>
    </source>
</evidence>
<protein>
    <submittedName>
        <fullName evidence="9">Dipeptidase</fullName>
    </submittedName>
</protein>
<dbReference type="PANTHER" id="PTHR43126:SF2">
    <property type="entry name" value="D-ALANYL-D-ALANINE DIPEPTIDASE"/>
    <property type="match status" value="1"/>
</dbReference>
<evidence type="ECO:0000313" key="9">
    <source>
        <dbReference type="EMBL" id="MBI1756323.1"/>
    </source>
</evidence>
<evidence type="ECO:0000256" key="4">
    <source>
        <dbReference type="ARBA" id="ARBA00022801"/>
    </source>
</evidence>
<dbReference type="Gene3D" id="3.30.1380.10">
    <property type="match status" value="1"/>
</dbReference>
<dbReference type="Pfam" id="PF01427">
    <property type="entry name" value="Peptidase_M15"/>
    <property type="match status" value="1"/>
</dbReference>
<evidence type="ECO:0000313" key="10">
    <source>
        <dbReference type="Proteomes" id="UP000727962"/>
    </source>
</evidence>
<dbReference type="GO" id="GO:0006508">
    <property type="term" value="P:proteolysis"/>
    <property type="evidence" value="ECO:0007669"/>
    <property type="project" value="UniProtKB-KW"/>
</dbReference>
<dbReference type="EMBL" id="JACOSL010000028">
    <property type="protein sequence ID" value="MBI1756323.1"/>
    <property type="molecule type" value="Genomic_DNA"/>
</dbReference>
<dbReference type="GO" id="GO:0160237">
    <property type="term" value="F:D-Ala-D-Ala dipeptidase activity"/>
    <property type="evidence" value="ECO:0007669"/>
    <property type="project" value="UniProtKB-EC"/>
</dbReference>
<keyword evidence="4" id="KW-0378">Hydrolase</keyword>
<evidence type="ECO:0000256" key="5">
    <source>
        <dbReference type="ARBA" id="ARBA00022833"/>
    </source>
</evidence>
<keyword evidence="7" id="KW-0482">Metalloprotease</keyword>
<dbReference type="SUPFAM" id="SSF55166">
    <property type="entry name" value="Hedgehog/DD-peptidase"/>
    <property type="match status" value="1"/>
</dbReference>
<dbReference type="InterPro" id="IPR000755">
    <property type="entry name" value="A_A_dipeptidase"/>
</dbReference>
<evidence type="ECO:0000256" key="7">
    <source>
        <dbReference type="ARBA" id="ARBA00023049"/>
    </source>
</evidence>
<organism evidence="9 10">
    <name type="scientific">Fimbriimonas ginsengisoli</name>
    <dbReference type="NCBI Taxonomy" id="1005039"/>
    <lineage>
        <taxon>Bacteria</taxon>
        <taxon>Bacillati</taxon>
        <taxon>Armatimonadota</taxon>
        <taxon>Fimbriimonadia</taxon>
        <taxon>Fimbriimonadales</taxon>
        <taxon>Fimbriimonadaceae</taxon>
        <taxon>Fimbriimonas</taxon>
    </lineage>
</organism>
<dbReference type="GO" id="GO:0008237">
    <property type="term" value="F:metallopeptidase activity"/>
    <property type="evidence" value="ECO:0007669"/>
    <property type="project" value="UniProtKB-KW"/>
</dbReference>
<sequence length="246" mass="27885">MTGPGKKLSTSEPVGELRSIPIVECGEPLVDFLELCPKLIWDKPRFAYRRETLARKGVAEMLCKASELLPKGLRLAIVEGWRPPHIQKRMLIFAERRLQELHPDWGPVQLKRMRNRFTAPIDSRVPPPHSTGGAVDLRLVRDDGAPLDHYSPYPNRDTRSYAFDAPGLSDEARRTRSILKEALEGSGMTNYPAEYWHWTYGDQGWAYRGRHAHAIYGAIVPDGWEPAAADVSDDPLVWVYEDKESA</sequence>
<name>A0A931LRW6_FIMGI</name>
<keyword evidence="2" id="KW-0645">Protease</keyword>
<evidence type="ECO:0000256" key="6">
    <source>
        <dbReference type="ARBA" id="ARBA00022997"/>
    </source>
</evidence>
<reference evidence="9" key="1">
    <citation type="submission" date="2020-07" db="EMBL/GenBank/DDBJ databases">
        <title>Huge and variable diversity of episymbiotic CPR bacteria and DPANN archaea in groundwater ecosystems.</title>
        <authorList>
            <person name="He C.Y."/>
            <person name="Keren R."/>
            <person name="Whittaker M."/>
            <person name="Farag I.F."/>
            <person name="Doudna J."/>
            <person name="Cate J.H.D."/>
            <person name="Banfield J.F."/>
        </authorList>
    </citation>
    <scope>NUCLEOTIDE SEQUENCE</scope>
    <source>
        <strain evidence="9">NC_groundwater_17_Pr7_B-0.1um_64_12</strain>
    </source>
</reference>
<accession>A0A931LRW6</accession>
<evidence type="ECO:0000256" key="8">
    <source>
        <dbReference type="ARBA" id="ARBA00023316"/>
    </source>
</evidence>
<dbReference type="GO" id="GO:0046872">
    <property type="term" value="F:metal ion binding"/>
    <property type="evidence" value="ECO:0007669"/>
    <property type="project" value="UniProtKB-KW"/>
</dbReference>
<dbReference type="Proteomes" id="UP000727962">
    <property type="component" value="Unassembled WGS sequence"/>
</dbReference>
<dbReference type="PANTHER" id="PTHR43126">
    <property type="entry name" value="D-ALANYL-D-ALANINE DIPEPTIDASE"/>
    <property type="match status" value="1"/>
</dbReference>
<evidence type="ECO:0000256" key="3">
    <source>
        <dbReference type="ARBA" id="ARBA00022723"/>
    </source>
</evidence>
<proteinExistence type="predicted"/>
<dbReference type="InterPro" id="IPR009045">
    <property type="entry name" value="Zn_M74/Hedgehog-like"/>
</dbReference>
<dbReference type="GO" id="GO:0071555">
    <property type="term" value="P:cell wall organization"/>
    <property type="evidence" value="ECO:0007669"/>
    <property type="project" value="UniProtKB-KW"/>
</dbReference>
<comment type="catalytic activity">
    <reaction evidence="1">
        <text>D-alanyl-D-alanine + H2O = 2 D-alanine</text>
        <dbReference type="Rhea" id="RHEA:20661"/>
        <dbReference type="ChEBI" id="CHEBI:15377"/>
        <dbReference type="ChEBI" id="CHEBI:57416"/>
        <dbReference type="ChEBI" id="CHEBI:57822"/>
        <dbReference type="EC" id="3.4.13.22"/>
    </reaction>
</comment>
<evidence type="ECO:0000256" key="1">
    <source>
        <dbReference type="ARBA" id="ARBA00001362"/>
    </source>
</evidence>
<gene>
    <name evidence="9" type="ORF">HYR64_04355</name>
</gene>
<keyword evidence="8" id="KW-0961">Cell wall biogenesis/degradation</keyword>
<keyword evidence="3" id="KW-0479">Metal-binding</keyword>
<dbReference type="AlphaFoldDB" id="A0A931LRW6"/>
<keyword evidence="6" id="KW-0224">Dipeptidase</keyword>
<comment type="caution">
    <text evidence="9">The sequence shown here is derived from an EMBL/GenBank/DDBJ whole genome shotgun (WGS) entry which is preliminary data.</text>
</comment>